<accession>A0A2S5BGR2</accession>
<reference evidence="2 3" key="1">
    <citation type="journal article" date="2018" name="Front. Microbiol.">
        <title>Prospects for Fungal Bioremediation of Acidic Radioactive Waste Sites: Characterization and Genome Sequence of Rhodotorula taiwanensis MD1149.</title>
        <authorList>
            <person name="Tkavc R."/>
            <person name="Matrosova V.Y."/>
            <person name="Grichenko O.E."/>
            <person name="Gostincar C."/>
            <person name="Volpe R.P."/>
            <person name="Klimenkova P."/>
            <person name="Gaidamakova E.K."/>
            <person name="Zhou C.E."/>
            <person name="Stewart B.J."/>
            <person name="Lyman M.G."/>
            <person name="Malfatti S.A."/>
            <person name="Rubinfeld B."/>
            <person name="Courtot M."/>
            <person name="Singh J."/>
            <person name="Dalgard C.L."/>
            <person name="Hamilton T."/>
            <person name="Frey K.G."/>
            <person name="Gunde-Cimerman N."/>
            <person name="Dugan L."/>
            <person name="Daly M.J."/>
        </authorList>
    </citation>
    <scope>NUCLEOTIDE SEQUENCE [LARGE SCALE GENOMIC DNA]</scope>
    <source>
        <strain evidence="2 3">MD1149</strain>
    </source>
</reference>
<feature type="compositionally biased region" description="Acidic residues" evidence="1">
    <location>
        <begin position="289"/>
        <end position="299"/>
    </location>
</feature>
<name>A0A2S5BGR2_9BASI</name>
<evidence type="ECO:0000313" key="2">
    <source>
        <dbReference type="EMBL" id="POY75952.1"/>
    </source>
</evidence>
<proteinExistence type="predicted"/>
<dbReference type="AlphaFoldDB" id="A0A2S5BGR2"/>
<dbReference type="SUPFAM" id="SSF47473">
    <property type="entry name" value="EF-hand"/>
    <property type="match status" value="1"/>
</dbReference>
<sequence length="511" mass="53790">MPTSGSSRSRRPRSDRDDASQRAAKRVAAIDRAFDAAGSGDASTIEKSRRSGRRAIVPDDENEDDEDEMMLEAVDIAPTGQQDPGLGGGFLPDESTYDPAGGGEGGGFLPEPGSGAPFSADTTSGGGGFLLPEDTNMDGGFLPEPSDAVTSEGTFQGGGGGFLVDEAGGGEVEHLAGGFLPEGNAEPDYTNDGGFLALPDVPQQFLGAEPSASDLLPLPDPNAPPPRDRIALTAIPAALRSLGLHQIGLQGAEVMALFEEVASDDDEAEGGKSVHRERFKEACQVLLGSDDDDEDDDSDLGDRAEYREAEDGQEDDFIGPGRRRLRRGGAEAATAARGALKDEEPTRVQPTRKSTRGKAAGAGEQPAAAADEAPTLDALPPNFEEDDESSFGSNSDAEEQSVGKGKKGGTKAQTKKGKRGRRVAVDPSQPLSPEDLAAASDTFDLFFEESPQLPFTQKDRHISLLELQRACRVLKEKMTDGDLNEMLDYAARARGSVNLDSFARILLETGL</sequence>
<evidence type="ECO:0008006" key="4">
    <source>
        <dbReference type="Google" id="ProtNLM"/>
    </source>
</evidence>
<dbReference type="InterPro" id="IPR011992">
    <property type="entry name" value="EF-hand-dom_pair"/>
</dbReference>
<dbReference type="Gene3D" id="1.10.238.10">
    <property type="entry name" value="EF-hand"/>
    <property type="match status" value="1"/>
</dbReference>
<dbReference type="OrthoDB" id="2530165at2759"/>
<comment type="caution">
    <text evidence="2">The sequence shown here is derived from an EMBL/GenBank/DDBJ whole genome shotgun (WGS) entry which is preliminary data.</text>
</comment>
<evidence type="ECO:0000256" key="1">
    <source>
        <dbReference type="SAM" id="MobiDB-lite"/>
    </source>
</evidence>
<feature type="region of interest" description="Disordered" evidence="1">
    <location>
        <begin position="1"/>
        <end position="160"/>
    </location>
</feature>
<keyword evidence="3" id="KW-1185">Reference proteome</keyword>
<feature type="compositionally biased region" description="Acidic residues" evidence="1">
    <location>
        <begin position="58"/>
        <end position="70"/>
    </location>
</feature>
<evidence type="ECO:0000313" key="3">
    <source>
        <dbReference type="Proteomes" id="UP000237144"/>
    </source>
</evidence>
<dbReference type="Proteomes" id="UP000237144">
    <property type="component" value="Unassembled WGS sequence"/>
</dbReference>
<feature type="region of interest" description="Disordered" evidence="1">
    <location>
        <begin position="283"/>
        <end position="437"/>
    </location>
</feature>
<organism evidence="2 3">
    <name type="scientific">Rhodotorula taiwanensis</name>
    <dbReference type="NCBI Taxonomy" id="741276"/>
    <lineage>
        <taxon>Eukaryota</taxon>
        <taxon>Fungi</taxon>
        <taxon>Dikarya</taxon>
        <taxon>Basidiomycota</taxon>
        <taxon>Pucciniomycotina</taxon>
        <taxon>Microbotryomycetes</taxon>
        <taxon>Sporidiobolales</taxon>
        <taxon>Sporidiobolaceae</taxon>
        <taxon>Rhodotorula</taxon>
    </lineage>
</organism>
<gene>
    <name evidence="2" type="ORF">BMF94_1036</name>
</gene>
<feature type="compositionally biased region" description="Low complexity" evidence="1">
    <location>
        <begin position="359"/>
        <end position="381"/>
    </location>
</feature>
<dbReference type="EMBL" id="PJQD01000009">
    <property type="protein sequence ID" value="POY75952.1"/>
    <property type="molecule type" value="Genomic_DNA"/>
</dbReference>
<protein>
    <recommendedName>
        <fullName evidence="4">EF-hand domain-containing protein</fullName>
    </recommendedName>
</protein>
<feature type="compositionally biased region" description="Basic and acidic residues" evidence="1">
    <location>
        <begin position="300"/>
        <end position="310"/>
    </location>
</feature>
<feature type="compositionally biased region" description="Basic residues" evidence="1">
    <location>
        <begin position="404"/>
        <end position="422"/>
    </location>
</feature>